<dbReference type="eggNOG" id="ENOG5032SMV">
    <property type="taxonomic scope" value="Bacteria"/>
</dbReference>
<dbReference type="HOGENOM" id="CLU_076565_1_0_11"/>
<gene>
    <name evidence="1" type="ordered locus">FRAAL1724</name>
</gene>
<name>Q0RQ02_FRAAA</name>
<dbReference type="KEGG" id="fal:FRAAL1724"/>
<reference evidence="1 2" key="1">
    <citation type="journal article" date="2007" name="Genome Res.">
        <title>Genome characteristics of facultatively symbiotic Frankia sp. strains reflect host range and host plant biogeography.</title>
        <authorList>
            <person name="Normand P."/>
            <person name="Lapierre P."/>
            <person name="Tisa L.S."/>
            <person name="Gogarten J.P."/>
            <person name="Alloisio N."/>
            <person name="Bagnarol E."/>
            <person name="Bassi C.A."/>
            <person name="Berry A.M."/>
            <person name="Bickhart D.M."/>
            <person name="Choisne N."/>
            <person name="Couloux A."/>
            <person name="Cournoyer B."/>
            <person name="Cruveiller S."/>
            <person name="Daubin V."/>
            <person name="Demange N."/>
            <person name="Francino M.P."/>
            <person name="Goltsman E."/>
            <person name="Huang Y."/>
            <person name="Kopp O.R."/>
            <person name="Labarre L."/>
            <person name="Lapidus A."/>
            <person name="Lavire C."/>
            <person name="Marechal J."/>
            <person name="Martinez M."/>
            <person name="Mastronunzio J.E."/>
            <person name="Mullin B.C."/>
            <person name="Niemann J."/>
            <person name="Pujic P."/>
            <person name="Rawnsley T."/>
            <person name="Rouy Z."/>
            <person name="Schenowitz C."/>
            <person name="Sellstedt A."/>
            <person name="Tavares F."/>
            <person name="Tomkins J.P."/>
            <person name="Vallenet D."/>
            <person name="Valverde C."/>
            <person name="Wall L.G."/>
            <person name="Wang Y."/>
            <person name="Medigue C."/>
            <person name="Benson D.R."/>
        </authorList>
    </citation>
    <scope>NUCLEOTIDE SEQUENCE [LARGE SCALE GENOMIC DNA]</scope>
    <source>
        <strain evidence="2">DSM 45986 / CECT 9034 / ACN14a</strain>
    </source>
</reference>
<dbReference type="RefSeq" id="WP_011602908.1">
    <property type="nucleotide sequence ID" value="NC_008278.1"/>
</dbReference>
<evidence type="ECO:0000313" key="2">
    <source>
        <dbReference type="Proteomes" id="UP000000657"/>
    </source>
</evidence>
<dbReference type="AlphaFoldDB" id="Q0RQ02"/>
<accession>Q0RQ02</accession>
<protein>
    <submittedName>
        <fullName evidence="1">Uncharacterized protein</fullName>
    </submittedName>
</protein>
<proteinExistence type="predicted"/>
<keyword evidence="2" id="KW-1185">Reference proteome</keyword>
<sequence length="305" mass="34034">MITPYDHQAMWSKAKVFLNRAMDNNPERSFDEQAFWAAASLELLGKAALARVSPLLIADPTEDGLNILIATGLIEGTAKFTSVTASTIFKRCQRAFRPFNAADAQRFADARNEYLHGSTVAFMALPPQAYWPRFWTLASILVNAQDHDIDELVGSTRVKVVESYLEQNSHNIEHRTESLIERAKQRINQYRAGTLPAKIQAEWRANPDLTAGLTYATTQGCPACGGIGELEGYDSSDMTYEYHFDGDVEDPVYATATVKVPSDYFSCPTCHLVLDRYELIQQAGLPETFEAFDDDPPEEAEYGND</sequence>
<organism evidence="1 2">
    <name type="scientific">Frankia alni (strain DSM 45986 / CECT 9034 / ACN14a)</name>
    <dbReference type="NCBI Taxonomy" id="326424"/>
    <lineage>
        <taxon>Bacteria</taxon>
        <taxon>Bacillati</taxon>
        <taxon>Actinomycetota</taxon>
        <taxon>Actinomycetes</taxon>
        <taxon>Frankiales</taxon>
        <taxon>Frankiaceae</taxon>
        <taxon>Frankia</taxon>
    </lineage>
</organism>
<dbReference type="STRING" id="326424.FRAAL1724"/>
<dbReference type="OrthoDB" id="5076427at2"/>
<dbReference type="EMBL" id="CT573213">
    <property type="protein sequence ID" value="CAJ60376.1"/>
    <property type="molecule type" value="Genomic_DNA"/>
</dbReference>
<evidence type="ECO:0000313" key="1">
    <source>
        <dbReference type="EMBL" id="CAJ60376.1"/>
    </source>
</evidence>
<dbReference type="Proteomes" id="UP000000657">
    <property type="component" value="Chromosome"/>
</dbReference>